<accession>A0ABD3NBP0</accession>
<organism evidence="2 3">
    <name type="scientific">Cyclotella atomus</name>
    <dbReference type="NCBI Taxonomy" id="382360"/>
    <lineage>
        <taxon>Eukaryota</taxon>
        <taxon>Sar</taxon>
        <taxon>Stramenopiles</taxon>
        <taxon>Ochrophyta</taxon>
        <taxon>Bacillariophyta</taxon>
        <taxon>Coscinodiscophyceae</taxon>
        <taxon>Thalassiosirophycidae</taxon>
        <taxon>Stephanodiscales</taxon>
        <taxon>Stephanodiscaceae</taxon>
        <taxon>Cyclotella</taxon>
    </lineage>
</organism>
<dbReference type="EMBL" id="JALLPJ020001234">
    <property type="protein sequence ID" value="KAL3773427.1"/>
    <property type="molecule type" value="Genomic_DNA"/>
</dbReference>
<evidence type="ECO:0000313" key="3">
    <source>
        <dbReference type="Proteomes" id="UP001530400"/>
    </source>
</evidence>
<dbReference type="Proteomes" id="UP001530400">
    <property type="component" value="Unassembled WGS sequence"/>
</dbReference>
<proteinExistence type="predicted"/>
<dbReference type="Pfam" id="PF05347">
    <property type="entry name" value="Complex1_LYR"/>
    <property type="match status" value="1"/>
</dbReference>
<gene>
    <name evidence="2" type="ORF">ACHAWO_004872</name>
</gene>
<feature type="domain" description="Complex 1 LYR protein" evidence="1">
    <location>
        <begin position="7"/>
        <end position="61"/>
    </location>
</feature>
<protein>
    <recommendedName>
        <fullName evidence="1">Complex 1 LYR protein domain-containing protein</fullName>
    </recommendedName>
</protein>
<dbReference type="InterPro" id="IPR008011">
    <property type="entry name" value="Complex1_LYR_dom"/>
</dbReference>
<dbReference type="Gene3D" id="1.10.150.50">
    <property type="entry name" value="Transcription Factor, Ets-1"/>
    <property type="match status" value="1"/>
</dbReference>
<evidence type="ECO:0000313" key="2">
    <source>
        <dbReference type="EMBL" id="KAL3773427.1"/>
    </source>
</evidence>
<dbReference type="AlphaFoldDB" id="A0ABD3NBP0"/>
<sequence length="176" mass="20055">MASRQSIKGLYRRCIQSANRIPDAGQRQTYLDYVRDGFRRKANLPRDTREAVVAFKDGLDQVVDMEYYQKMAMIKNKNSSSTNSVGIQSAVSIGHVGASTEGEISTAQPSEIVGWLKSQLPHLRAEDAKRYSKHLIDDGFDSVDFIMDELGDEDLDFMKKAHRRVIVRHLEKHLNR</sequence>
<evidence type="ECO:0000259" key="1">
    <source>
        <dbReference type="Pfam" id="PF05347"/>
    </source>
</evidence>
<dbReference type="InterPro" id="IPR013761">
    <property type="entry name" value="SAM/pointed_sf"/>
</dbReference>
<name>A0ABD3NBP0_9STRA</name>
<keyword evidence="3" id="KW-1185">Reference proteome</keyword>
<reference evidence="2 3" key="1">
    <citation type="submission" date="2024-10" db="EMBL/GenBank/DDBJ databases">
        <title>Updated reference genomes for cyclostephanoid diatoms.</title>
        <authorList>
            <person name="Roberts W.R."/>
            <person name="Alverson A.J."/>
        </authorList>
    </citation>
    <scope>NUCLEOTIDE SEQUENCE [LARGE SCALE GENOMIC DNA]</scope>
    <source>
        <strain evidence="2 3">AJA010-31</strain>
    </source>
</reference>
<comment type="caution">
    <text evidence="2">The sequence shown here is derived from an EMBL/GenBank/DDBJ whole genome shotgun (WGS) entry which is preliminary data.</text>
</comment>